<dbReference type="Gene3D" id="3.40.50.1240">
    <property type="entry name" value="Phosphoglycerate mutase-like"/>
    <property type="match status" value="1"/>
</dbReference>
<evidence type="ECO:0000313" key="1">
    <source>
        <dbReference type="EMBL" id="QEO16535.1"/>
    </source>
</evidence>
<dbReference type="RefSeq" id="WP_149277976.1">
    <property type="nucleotide sequence ID" value="NZ_CP043506.1"/>
</dbReference>
<dbReference type="Proteomes" id="UP000324536">
    <property type="component" value="Chromosome"/>
</dbReference>
<evidence type="ECO:0000313" key="2">
    <source>
        <dbReference type="Proteomes" id="UP000324536"/>
    </source>
</evidence>
<dbReference type="SUPFAM" id="SSF53254">
    <property type="entry name" value="Phosphoglycerate mutase-like"/>
    <property type="match status" value="1"/>
</dbReference>
<dbReference type="PANTHER" id="PTHR48100">
    <property type="entry name" value="BROAD-SPECIFICITY PHOSPHATASE YOR283W-RELATED"/>
    <property type="match status" value="1"/>
</dbReference>
<dbReference type="EMBL" id="CP043506">
    <property type="protein sequence ID" value="QEO16535.1"/>
    <property type="molecule type" value="Genomic_DNA"/>
</dbReference>
<dbReference type="GO" id="GO:0016791">
    <property type="term" value="F:phosphatase activity"/>
    <property type="evidence" value="ECO:0007669"/>
    <property type="project" value="TreeGrafter"/>
</dbReference>
<keyword evidence="2" id="KW-1185">Reference proteome</keyword>
<gene>
    <name evidence="1" type="ORF">FLP30_01140</name>
</gene>
<organism evidence="1 2">
    <name type="scientific">Acetobacter vaccinii</name>
    <dbReference type="NCBI Taxonomy" id="2592655"/>
    <lineage>
        <taxon>Bacteria</taxon>
        <taxon>Pseudomonadati</taxon>
        <taxon>Pseudomonadota</taxon>
        <taxon>Alphaproteobacteria</taxon>
        <taxon>Acetobacterales</taxon>
        <taxon>Acetobacteraceae</taxon>
        <taxon>Acetobacter</taxon>
    </lineage>
</organism>
<name>A0A5C1YM90_9PROT</name>
<protein>
    <submittedName>
        <fullName evidence="1">Histidine phosphatase family protein</fullName>
    </submittedName>
</protein>
<dbReference type="OrthoDB" id="9781415at2"/>
<reference evidence="1 2" key="1">
    <citation type="submission" date="2019-09" db="EMBL/GenBank/DDBJ databases">
        <title>Genome sequencing of strain KACC 21233.</title>
        <authorList>
            <person name="Heo J."/>
            <person name="Kim S.-J."/>
            <person name="Kim J.-S."/>
            <person name="Hong S.-B."/>
            <person name="Kwon S.-W."/>
        </authorList>
    </citation>
    <scope>NUCLEOTIDE SEQUENCE [LARGE SCALE GENOMIC DNA]</scope>
    <source>
        <strain evidence="1 2">KACC 21233</strain>
    </source>
</reference>
<dbReference type="GO" id="GO:0005737">
    <property type="term" value="C:cytoplasm"/>
    <property type="evidence" value="ECO:0007669"/>
    <property type="project" value="TreeGrafter"/>
</dbReference>
<dbReference type="PANTHER" id="PTHR48100:SF57">
    <property type="entry name" value="PHOSPHOGLYCERATE MUTASE"/>
    <property type="match status" value="1"/>
</dbReference>
<dbReference type="Pfam" id="PF00300">
    <property type="entry name" value="His_Phos_1"/>
    <property type="match status" value="1"/>
</dbReference>
<dbReference type="KEGG" id="acek:FLP30_01140"/>
<proteinExistence type="predicted"/>
<dbReference type="InterPro" id="IPR050275">
    <property type="entry name" value="PGM_Phosphatase"/>
</dbReference>
<dbReference type="CDD" id="cd07067">
    <property type="entry name" value="HP_PGM_like"/>
    <property type="match status" value="1"/>
</dbReference>
<dbReference type="InterPro" id="IPR013078">
    <property type="entry name" value="His_Pase_superF_clade-1"/>
</dbReference>
<sequence>MIILRHCESEFNRLYTLHGRDPNLPDPGLSARGLAHAQELVPQLTGLGITRILVSPFTRALQTARPLATALGIVPEITPLIRERGLFSCDEGTPASTLAGDWPALDFSHLAEHWWSPPPEPDHALNQRAQDFRTTLKTHPHPQGQTLVVSHWWFLLALSDRSLENGEWRHQHP</sequence>
<accession>A0A5C1YM90</accession>
<dbReference type="AlphaFoldDB" id="A0A5C1YM90"/>
<dbReference type="InterPro" id="IPR029033">
    <property type="entry name" value="His_PPase_superfam"/>
</dbReference>